<dbReference type="RefSeq" id="WP_169585825.1">
    <property type="nucleotide sequence ID" value="NZ_VCQU01000002.1"/>
</dbReference>
<comment type="caution">
    <text evidence="3">The sequence shown here is derived from an EMBL/GenBank/DDBJ whole genome shotgun (WGS) entry which is preliminary data.</text>
</comment>
<dbReference type="AlphaFoldDB" id="A0A848K9P3"/>
<evidence type="ECO:0000256" key="1">
    <source>
        <dbReference type="SAM" id="SignalP"/>
    </source>
</evidence>
<reference evidence="3 4" key="2">
    <citation type="submission" date="2020-06" db="EMBL/GenBank/DDBJ databases">
        <title>Antribacter stalactiti gen. nov., sp. nov., a new member of the family Nacardiaceae isolated from a cave.</title>
        <authorList>
            <person name="Kim I.S."/>
        </authorList>
    </citation>
    <scope>NUCLEOTIDE SEQUENCE [LARGE SCALE GENOMIC DNA]</scope>
    <source>
        <strain evidence="3 4">YC2-7</strain>
    </source>
</reference>
<gene>
    <name evidence="3" type="ORF">FGL95_08820</name>
</gene>
<name>A0A848K9P3_9NOCA</name>
<dbReference type="InterPro" id="IPR007969">
    <property type="entry name" value="DUF732"/>
</dbReference>
<proteinExistence type="predicted"/>
<reference evidence="3 4" key="1">
    <citation type="submission" date="2019-05" db="EMBL/GenBank/DDBJ databases">
        <authorList>
            <person name="Lee S.D."/>
        </authorList>
    </citation>
    <scope>NUCLEOTIDE SEQUENCE [LARGE SCALE GENOMIC DNA]</scope>
    <source>
        <strain evidence="3 4">YC2-7</strain>
    </source>
</reference>
<dbReference type="Pfam" id="PF05305">
    <property type="entry name" value="DUF732"/>
    <property type="match status" value="1"/>
</dbReference>
<dbReference type="Proteomes" id="UP000535543">
    <property type="component" value="Unassembled WGS sequence"/>
</dbReference>
<dbReference type="EMBL" id="VCQU01000002">
    <property type="protein sequence ID" value="NMN95131.1"/>
    <property type="molecule type" value="Genomic_DNA"/>
</dbReference>
<evidence type="ECO:0000313" key="3">
    <source>
        <dbReference type="EMBL" id="NMN95131.1"/>
    </source>
</evidence>
<evidence type="ECO:0000259" key="2">
    <source>
        <dbReference type="Pfam" id="PF05305"/>
    </source>
</evidence>
<accession>A0A848K9P3</accession>
<keyword evidence="1" id="KW-0732">Signal</keyword>
<keyword evidence="4" id="KW-1185">Reference proteome</keyword>
<protein>
    <recommendedName>
        <fullName evidence="2">DUF732 domain-containing protein</fullName>
    </recommendedName>
</protein>
<feature type="domain" description="DUF732" evidence="2">
    <location>
        <begin position="47"/>
        <end position="124"/>
    </location>
</feature>
<evidence type="ECO:0000313" key="4">
    <source>
        <dbReference type="Proteomes" id="UP000535543"/>
    </source>
</evidence>
<organism evidence="3 4">
    <name type="scientific">Antrihabitans stalactiti</name>
    <dbReference type="NCBI Taxonomy" id="2584121"/>
    <lineage>
        <taxon>Bacteria</taxon>
        <taxon>Bacillati</taxon>
        <taxon>Actinomycetota</taxon>
        <taxon>Actinomycetes</taxon>
        <taxon>Mycobacteriales</taxon>
        <taxon>Nocardiaceae</taxon>
        <taxon>Antrihabitans</taxon>
    </lineage>
</organism>
<dbReference type="PROSITE" id="PS51257">
    <property type="entry name" value="PROKAR_LIPOPROTEIN"/>
    <property type="match status" value="1"/>
</dbReference>
<sequence length="124" mass="12611">MRIEVAVGASAAMLVLLGCSSPASDTSPTSTTTLSAVALSGLDAKAQGYKDALLAAGVPASQPDSTTLAMVQGICRQISDGTPETEIVANLRPLADYAAMMSAGKLTGAQVAQLYLDTARSRYC</sequence>
<feature type="signal peptide" evidence="1">
    <location>
        <begin position="1"/>
        <end position="23"/>
    </location>
</feature>
<feature type="chain" id="PRO_5033026217" description="DUF732 domain-containing protein" evidence="1">
    <location>
        <begin position="24"/>
        <end position="124"/>
    </location>
</feature>